<feature type="binding site" evidence="8">
    <location>
        <position position="53"/>
    </location>
    <ligand>
        <name>a divalent metal cation</name>
        <dbReference type="ChEBI" id="CHEBI:60240"/>
    </ligand>
</feature>
<dbReference type="GO" id="GO:0032299">
    <property type="term" value="C:ribonuclease H2 complex"/>
    <property type="evidence" value="ECO:0007669"/>
    <property type="project" value="TreeGrafter"/>
</dbReference>
<proteinExistence type="inferred from homology"/>
<dbReference type="InterPro" id="IPR012337">
    <property type="entry name" value="RNaseH-like_sf"/>
</dbReference>
<evidence type="ECO:0000256" key="2">
    <source>
        <dbReference type="ARBA" id="ARBA00001946"/>
    </source>
</evidence>
<comment type="similarity">
    <text evidence="3">Belongs to the RNase HII family. Eukaryotic subfamily.</text>
</comment>
<accession>A0A7G2C374</accession>
<evidence type="ECO:0000256" key="6">
    <source>
        <dbReference type="ARBA" id="ARBA00022759"/>
    </source>
</evidence>
<feature type="binding site" evidence="8">
    <location>
        <position position="161"/>
    </location>
    <ligand>
        <name>a divalent metal cation</name>
        <dbReference type="ChEBI" id="CHEBI:60240"/>
    </ligand>
</feature>
<evidence type="ECO:0000256" key="3">
    <source>
        <dbReference type="ARBA" id="ARBA00007058"/>
    </source>
</evidence>
<dbReference type="CDD" id="cd07181">
    <property type="entry name" value="RNase_HII_eukaryota_like"/>
    <property type="match status" value="1"/>
</dbReference>
<evidence type="ECO:0000259" key="11">
    <source>
        <dbReference type="PROSITE" id="PS51975"/>
    </source>
</evidence>
<dbReference type="Gene3D" id="1.10.10.460">
    <property type="entry name" value="Ribonuclease hii. Domain 2"/>
    <property type="match status" value="1"/>
</dbReference>
<dbReference type="GO" id="GO:0003723">
    <property type="term" value="F:RNA binding"/>
    <property type="evidence" value="ECO:0007669"/>
    <property type="project" value="UniProtKB-UniRule"/>
</dbReference>
<evidence type="ECO:0000256" key="1">
    <source>
        <dbReference type="ARBA" id="ARBA00000077"/>
    </source>
</evidence>
<evidence type="ECO:0000313" key="12">
    <source>
        <dbReference type="EMBL" id="CAD2214146.1"/>
    </source>
</evidence>
<dbReference type="InterPro" id="IPR024567">
    <property type="entry name" value="RNase_HII/HIII_dom"/>
</dbReference>
<organism evidence="12 13">
    <name type="scientific">Angomonas deanei</name>
    <dbReference type="NCBI Taxonomy" id="59799"/>
    <lineage>
        <taxon>Eukaryota</taxon>
        <taxon>Discoba</taxon>
        <taxon>Euglenozoa</taxon>
        <taxon>Kinetoplastea</taxon>
        <taxon>Metakinetoplastina</taxon>
        <taxon>Trypanosomatida</taxon>
        <taxon>Trypanosomatidae</taxon>
        <taxon>Strigomonadinae</taxon>
        <taxon>Angomonas</taxon>
    </lineage>
</organism>
<evidence type="ECO:0000256" key="5">
    <source>
        <dbReference type="ARBA" id="ARBA00022723"/>
    </source>
</evidence>
<name>A0A7G2C374_9TRYP</name>
<dbReference type="EC" id="3.1.26.4" evidence="9"/>
<gene>
    <name evidence="12" type="ORF">ADEAN_000159000</name>
</gene>
<dbReference type="VEuPathDB" id="TriTrypDB:ADEAN_000159000"/>
<keyword evidence="5 8" id="KW-0479">Metal-binding</keyword>
<dbReference type="InterPro" id="IPR001352">
    <property type="entry name" value="RNase_HII/HIII"/>
</dbReference>
<dbReference type="GO" id="GO:0006298">
    <property type="term" value="P:mismatch repair"/>
    <property type="evidence" value="ECO:0007669"/>
    <property type="project" value="TreeGrafter"/>
</dbReference>
<comment type="cofactor">
    <cofactor evidence="8">
        <name>Mn(2+)</name>
        <dbReference type="ChEBI" id="CHEBI:29035"/>
    </cofactor>
    <cofactor evidence="8">
        <name>Mg(2+)</name>
        <dbReference type="ChEBI" id="CHEBI:18420"/>
    </cofactor>
    <text evidence="8">Manganese or magnesium. Binds 1 divalent metal ion per monomer in the absence of substrate. May bind a second metal ion after substrate binding.</text>
</comment>
<dbReference type="GO" id="GO:0046872">
    <property type="term" value="F:metal ion binding"/>
    <property type="evidence" value="ECO:0007669"/>
    <property type="project" value="UniProtKB-KW"/>
</dbReference>
<feature type="region of interest" description="Disordered" evidence="10">
    <location>
        <begin position="1"/>
        <end position="26"/>
    </location>
</feature>
<keyword evidence="7 8" id="KW-0378">Hydrolase</keyword>
<evidence type="ECO:0000256" key="8">
    <source>
        <dbReference type="PROSITE-ProRule" id="PRU01319"/>
    </source>
</evidence>
<dbReference type="AlphaFoldDB" id="A0A7G2C374"/>
<keyword evidence="4 8" id="KW-0540">Nuclease</keyword>
<feature type="region of interest" description="Disordered" evidence="10">
    <location>
        <begin position="276"/>
        <end position="297"/>
    </location>
</feature>
<comment type="catalytic activity">
    <reaction evidence="1 8 9">
        <text>Endonucleolytic cleavage to 5'-phosphomonoester.</text>
        <dbReference type="EC" id="3.1.26.4"/>
    </reaction>
</comment>
<evidence type="ECO:0000256" key="7">
    <source>
        <dbReference type="ARBA" id="ARBA00022801"/>
    </source>
</evidence>
<dbReference type="Proteomes" id="UP000515908">
    <property type="component" value="Chromosome 03"/>
</dbReference>
<comment type="function">
    <text evidence="9">Endonuclease that specifically degrades the RNA of RNA-DNA hybrids.</text>
</comment>
<comment type="cofactor">
    <cofactor evidence="2">
        <name>Mg(2+)</name>
        <dbReference type="ChEBI" id="CHEBI:18420"/>
    </cofactor>
</comment>
<feature type="binding site" evidence="8">
    <location>
        <position position="52"/>
    </location>
    <ligand>
        <name>a divalent metal cation</name>
        <dbReference type="ChEBI" id="CHEBI:60240"/>
    </ligand>
</feature>
<feature type="domain" description="RNase H type-2" evidence="11">
    <location>
        <begin position="46"/>
        <end position="264"/>
    </location>
</feature>
<evidence type="ECO:0000313" key="13">
    <source>
        <dbReference type="Proteomes" id="UP000515908"/>
    </source>
</evidence>
<evidence type="ECO:0000256" key="10">
    <source>
        <dbReference type="SAM" id="MobiDB-lite"/>
    </source>
</evidence>
<dbReference type="EMBL" id="LR877147">
    <property type="protein sequence ID" value="CAD2214146.1"/>
    <property type="molecule type" value="Genomic_DNA"/>
</dbReference>
<dbReference type="PROSITE" id="PS51975">
    <property type="entry name" value="RNASE_H_2"/>
    <property type="match status" value="1"/>
</dbReference>
<keyword evidence="6 8" id="KW-0255">Endonuclease</keyword>
<dbReference type="SUPFAM" id="SSF53098">
    <property type="entry name" value="Ribonuclease H-like"/>
    <property type="match status" value="1"/>
</dbReference>
<dbReference type="GO" id="GO:0004523">
    <property type="term" value="F:RNA-DNA hybrid ribonuclease activity"/>
    <property type="evidence" value="ECO:0007669"/>
    <property type="project" value="UniProtKB-UniRule"/>
</dbReference>
<sequence>MDSPGACDPAFRGSLQHSGAKRPRPSEVEFDVKELMEALDVTDTDLMVLGIDEAGRGPVAGPMVYTGAMISLAEHDDLVRLCHVADSKQLNLAARNTALASFSKLKTFQSFTVSLTAEDISKAMLGRHGQTLNTISHDTAIDIIRQATLAATGKLCAVYVDTVGPPESYQARLSGRFPHLRCTVAKRADSKFPIVSAASIVAKTTRDDTVKQLGVNVGSGYPSDPAAMQFVRSHLHRFFVFEKKYNFIRQSWGPVLKIAADPNVCCPVEFEQDIENENKTKGGDPNQPKLSFSPSPMKKNPIFSHVLQLHNVEAL</sequence>
<dbReference type="Pfam" id="PF01351">
    <property type="entry name" value="RNase_HII"/>
    <property type="match status" value="1"/>
</dbReference>
<evidence type="ECO:0000256" key="9">
    <source>
        <dbReference type="RuleBase" id="RU003515"/>
    </source>
</evidence>
<dbReference type="GO" id="GO:0043137">
    <property type="term" value="P:DNA replication, removal of RNA primer"/>
    <property type="evidence" value="ECO:0007669"/>
    <property type="project" value="TreeGrafter"/>
</dbReference>
<evidence type="ECO:0000256" key="4">
    <source>
        <dbReference type="ARBA" id="ARBA00022722"/>
    </source>
</evidence>
<keyword evidence="13" id="KW-1185">Reference proteome</keyword>
<dbReference type="InterPro" id="IPR023160">
    <property type="entry name" value="RNase_HII_hlx-loop-hlx_cap_dom"/>
</dbReference>
<dbReference type="PANTHER" id="PTHR10954">
    <property type="entry name" value="RIBONUCLEASE H2 SUBUNIT A"/>
    <property type="match status" value="1"/>
</dbReference>
<dbReference type="InterPro" id="IPR004649">
    <property type="entry name" value="RNase_H2_suA"/>
</dbReference>
<reference evidence="12 13" key="1">
    <citation type="submission" date="2020-08" db="EMBL/GenBank/DDBJ databases">
        <authorList>
            <person name="Newling K."/>
            <person name="Davey J."/>
            <person name="Forrester S."/>
        </authorList>
    </citation>
    <scope>NUCLEOTIDE SEQUENCE [LARGE SCALE GENOMIC DNA]</scope>
    <source>
        <strain evidence="13">Crithidia deanei Carvalho (ATCC PRA-265)</strain>
    </source>
</reference>
<dbReference type="InterPro" id="IPR036397">
    <property type="entry name" value="RNaseH_sf"/>
</dbReference>
<dbReference type="NCBIfam" id="TIGR00729">
    <property type="entry name" value="ribonuclease HII"/>
    <property type="match status" value="1"/>
</dbReference>
<dbReference type="PANTHER" id="PTHR10954:SF7">
    <property type="entry name" value="RIBONUCLEASE H2 SUBUNIT A"/>
    <property type="match status" value="1"/>
</dbReference>
<dbReference type="Gene3D" id="3.30.420.10">
    <property type="entry name" value="Ribonuclease H-like superfamily/Ribonuclease H"/>
    <property type="match status" value="1"/>
</dbReference>
<protein>
    <recommendedName>
        <fullName evidence="9">Ribonuclease</fullName>
        <ecNumber evidence="9">3.1.26.4</ecNumber>
    </recommendedName>
</protein>